<dbReference type="GO" id="GO:0004553">
    <property type="term" value="F:hydrolase activity, hydrolyzing O-glycosyl compounds"/>
    <property type="evidence" value="ECO:0007669"/>
    <property type="project" value="UniProtKB-ARBA"/>
</dbReference>
<dbReference type="InterPro" id="IPR013320">
    <property type="entry name" value="ConA-like_dom_sf"/>
</dbReference>
<dbReference type="Proteomes" id="UP000598971">
    <property type="component" value="Unassembled WGS sequence"/>
</dbReference>
<dbReference type="InterPro" id="IPR013783">
    <property type="entry name" value="Ig-like_fold"/>
</dbReference>
<dbReference type="GO" id="GO:0006888">
    <property type="term" value="P:endoplasmic reticulum to Golgi vesicle-mediated transport"/>
    <property type="evidence" value="ECO:0007669"/>
    <property type="project" value="TreeGrafter"/>
</dbReference>
<dbReference type="InterPro" id="IPR035986">
    <property type="entry name" value="PKD_dom_sf"/>
</dbReference>
<feature type="domain" description="PKD" evidence="6">
    <location>
        <begin position="363"/>
        <end position="429"/>
    </location>
</feature>
<dbReference type="Pfam" id="PF13585">
    <property type="entry name" value="CHU_C"/>
    <property type="match status" value="1"/>
</dbReference>
<dbReference type="InterPro" id="IPR000601">
    <property type="entry name" value="PKD_dom"/>
</dbReference>
<dbReference type="Pfam" id="PF18911">
    <property type="entry name" value="PKD_4"/>
    <property type="match status" value="1"/>
</dbReference>
<evidence type="ECO:0000313" key="8">
    <source>
        <dbReference type="Proteomes" id="UP000598971"/>
    </source>
</evidence>
<evidence type="ECO:0000256" key="1">
    <source>
        <dbReference type="ARBA" id="ARBA00004479"/>
    </source>
</evidence>
<accession>A0A8J8FIH1</accession>
<dbReference type="GO" id="GO:0016020">
    <property type="term" value="C:membrane"/>
    <property type="evidence" value="ECO:0007669"/>
    <property type="project" value="UniProtKB-SubCell"/>
</dbReference>
<dbReference type="InterPro" id="IPR051136">
    <property type="entry name" value="Intracellular_Lectin-GPT"/>
</dbReference>
<gene>
    <name evidence="7" type="ORF">GD597_09400</name>
</gene>
<dbReference type="Pfam" id="PF03388">
    <property type="entry name" value="Lectin_leg-like"/>
    <property type="match status" value="1"/>
</dbReference>
<proteinExistence type="predicted"/>
<evidence type="ECO:0000256" key="4">
    <source>
        <dbReference type="ARBA" id="ARBA00022989"/>
    </source>
</evidence>
<dbReference type="Gene3D" id="2.60.120.200">
    <property type="match status" value="1"/>
</dbReference>
<keyword evidence="3" id="KW-0732">Signal</keyword>
<dbReference type="GO" id="GO:0005537">
    <property type="term" value="F:D-mannose binding"/>
    <property type="evidence" value="ECO:0007669"/>
    <property type="project" value="TreeGrafter"/>
</dbReference>
<dbReference type="CDD" id="cd00146">
    <property type="entry name" value="PKD"/>
    <property type="match status" value="1"/>
</dbReference>
<dbReference type="GO" id="GO:0005975">
    <property type="term" value="P:carbohydrate metabolic process"/>
    <property type="evidence" value="ECO:0007669"/>
    <property type="project" value="UniProtKB-ARBA"/>
</dbReference>
<evidence type="ECO:0000256" key="5">
    <source>
        <dbReference type="ARBA" id="ARBA00023136"/>
    </source>
</evidence>
<organism evidence="7 8">
    <name type="scientific">Limnovirga soli</name>
    <dbReference type="NCBI Taxonomy" id="2656915"/>
    <lineage>
        <taxon>Bacteria</taxon>
        <taxon>Pseudomonadati</taxon>
        <taxon>Bacteroidota</taxon>
        <taxon>Chitinophagia</taxon>
        <taxon>Chitinophagales</taxon>
        <taxon>Chitinophagaceae</taxon>
        <taxon>Limnovirga</taxon>
    </lineage>
</organism>
<dbReference type="SUPFAM" id="SSF49899">
    <property type="entry name" value="Concanavalin A-like lectins/glucanases"/>
    <property type="match status" value="1"/>
</dbReference>
<evidence type="ECO:0000256" key="2">
    <source>
        <dbReference type="ARBA" id="ARBA00022692"/>
    </source>
</evidence>
<dbReference type="PANTHER" id="PTHR12223:SF28">
    <property type="entry name" value="LECTIN, MANNOSE BINDING 1 LIKE"/>
    <property type="match status" value="1"/>
</dbReference>
<keyword evidence="8" id="KW-1185">Reference proteome</keyword>
<evidence type="ECO:0000313" key="7">
    <source>
        <dbReference type="EMBL" id="NNV55674.1"/>
    </source>
</evidence>
<protein>
    <submittedName>
        <fullName evidence="7">T9SS type B sorting domain-containing protein</fullName>
    </submittedName>
</protein>
<dbReference type="GO" id="GO:0030134">
    <property type="term" value="C:COPII-coated ER to Golgi transport vesicle"/>
    <property type="evidence" value="ECO:0007669"/>
    <property type="project" value="TreeGrafter"/>
</dbReference>
<dbReference type="NCBIfam" id="TIGR04131">
    <property type="entry name" value="Bac_Flav_CTERM"/>
    <property type="match status" value="1"/>
</dbReference>
<comment type="caution">
    <text evidence="7">The sequence shown here is derived from an EMBL/GenBank/DDBJ whole genome shotgun (WGS) entry which is preliminary data.</text>
</comment>
<evidence type="ECO:0000256" key="3">
    <source>
        <dbReference type="ARBA" id="ARBA00022729"/>
    </source>
</evidence>
<dbReference type="InterPro" id="IPR026341">
    <property type="entry name" value="T9SS_type_B"/>
</dbReference>
<evidence type="ECO:0000259" key="6">
    <source>
        <dbReference type="PROSITE" id="PS50093"/>
    </source>
</evidence>
<dbReference type="SMART" id="SM00089">
    <property type="entry name" value="PKD"/>
    <property type="match status" value="1"/>
</dbReference>
<dbReference type="Gene3D" id="2.60.40.10">
    <property type="entry name" value="Immunoglobulins"/>
    <property type="match status" value="1"/>
</dbReference>
<dbReference type="RefSeq" id="WP_171607607.1">
    <property type="nucleotide sequence ID" value="NZ_WHPF01000006.1"/>
</dbReference>
<keyword evidence="5" id="KW-0472">Membrane</keyword>
<comment type="subcellular location">
    <subcellularLocation>
        <location evidence="1">Membrane</location>
        <topology evidence="1">Single-pass type I membrane protein</topology>
    </subcellularLocation>
</comment>
<name>A0A8J8FIH1_9BACT</name>
<dbReference type="InterPro" id="IPR022409">
    <property type="entry name" value="PKD/Chitinase_dom"/>
</dbReference>
<dbReference type="InterPro" id="IPR005052">
    <property type="entry name" value="Lectin_leg"/>
</dbReference>
<dbReference type="PROSITE" id="PS50093">
    <property type="entry name" value="PKD"/>
    <property type="match status" value="1"/>
</dbReference>
<keyword evidence="4" id="KW-1133">Transmembrane helix</keyword>
<reference evidence="7" key="1">
    <citation type="submission" date="2019-10" db="EMBL/GenBank/DDBJ databases">
        <title>Draft genome sequence of Panacibacter sp. KCS-6.</title>
        <authorList>
            <person name="Yim K.J."/>
        </authorList>
    </citation>
    <scope>NUCLEOTIDE SEQUENCE</scope>
    <source>
        <strain evidence="7">KCS-6</strain>
    </source>
</reference>
<dbReference type="AlphaFoldDB" id="A0A8J8FIH1"/>
<dbReference type="PANTHER" id="PTHR12223">
    <property type="entry name" value="VESICULAR MANNOSE-BINDING LECTIN"/>
    <property type="match status" value="1"/>
</dbReference>
<dbReference type="SUPFAM" id="SSF49299">
    <property type="entry name" value="PKD domain"/>
    <property type="match status" value="1"/>
</dbReference>
<keyword evidence="2" id="KW-0812">Transmembrane</keyword>
<dbReference type="EMBL" id="WHPF01000006">
    <property type="protein sequence ID" value="NNV55674.1"/>
    <property type="molecule type" value="Genomic_DNA"/>
</dbReference>
<sequence length="779" mass="84368">MMRSWMKLFLGTMVLFLLPVLVSAQTYVFAQLTGAPLNTNGWNLQGAAKKANITSNDFSELLLCAATNSSSGAIFYNQPINLSLCSKWTAEFDMRMFDGTGADGIAFCFLDVPPSGYVIGGGLGIPGTANGLKICFDTWNNCLQFPQNHDLVPKIEIRWGIGYAGLNGEPGECLLQPTKDNADNSLSFLRSNKYNHVKVSYDAGNISVSVNDQLYLTGFQQFNFKGYLGFTASTGGSNDNHSIKNVIIYTDMPPSVAAATDSLSGCVGQQFELGTVANPNYAYDWLPVDGLNNTNISNPIVTLRNDGLTPAYQKYYVNTSFATKPGCASTDSVVIKVQPNPKVNFINPEICLNDAIAHFKDSSYTGDLTQYPFSYNWNFGDANAGTGNANTSVLQNPDHSYSAQGNYTVGLTVTSAYGCKDSTSKIFTVNGAVPNAAFQVQNASLLCSNQLVAIKNNATVDFGNITKVVIFWDDTGNTADSTIDESPQPGKLYNHAYSNFQQPLFKQYTIRYIAYSGITCFDEAVQTITIHASPAVEFTAIPGICYDTLPRQITQAFAQPGNPGSFMYTGAGVSASGLFNSKQSGVGSIPITYSFTTLDGCVDSATQTIIVSPNPQINAGPDITILVGGRVTIPATASGENLQYKWLPYQYMDDNTLLQPTVNPVADTRYFFTATGIGNCSSNDIILVKVLPNPVVPNAFSPNGDGINDTWLIRYLDLYPACTVSVFNRYGQPVFHSDGYSTPWDGRYKGQPVPVGIYYYIIDRKNIGKLISGSLTLLR</sequence>